<comment type="caution">
    <text evidence="2">The sequence shown here is derived from an EMBL/GenBank/DDBJ whole genome shotgun (WGS) entry which is preliminary data.</text>
</comment>
<dbReference type="InterPro" id="IPR007410">
    <property type="entry name" value="LpqE-like"/>
</dbReference>
<evidence type="ECO:0000313" key="2">
    <source>
        <dbReference type="EMBL" id="TLS41512.1"/>
    </source>
</evidence>
<dbReference type="AlphaFoldDB" id="A0A5R9FCR1"/>
<reference evidence="2 3" key="1">
    <citation type="submission" date="2019-05" db="EMBL/GenBank/DDBJ databases">
        <title>Streptomyces sp. NEAU-C151, a novel actinomycete isolated from soil.</title>
        <authorList>
            <person name="Han L."/>
            <person name="Jiang H."/>
        </authorList>
    </citation>
    <scope>NUCLEOTIDE SEQUENCE [LARGE SCALE GENOMIC DNA]</scope>
    <source>
        <strain evidence="2 3">NEAU-C151</strain>
    </source>
</reference>
<dbReference type="InterPro" id="IPR036182">
    <property type="entry name" value="PCuAC_sf"/>
</dbReference>
<feature type="region of interest" description="Disordered" evidence="1">
    <location>
        <begin position="129"/>
        <end position="172"/>
    </location>
</feature>
<gene>
    <name evidence="2" type="ORF">FE633_36115</name>
</gene>
<dbReference type="InterPro" id="IPR058248">
    <property type="entry name" value="Lxx211020-like"/>
</dbReference>
<sequence>MAAGLALSGCGGSADGTNADVDLSVRSAYIPQPVTDAMAAGYLVVVNKSDSSDDLVSATSDIAEDVTIHQTSGQTMKRAGHLEIPANGQLVFESGGTHLMFEKLKRKLKEGETVSVELRFTKSDPIKVEMPVKSATYQPTSSMSSSSSTSSSSSMSSASSASAALSSSVSHH</sequence>
<dbReference type="PANTHER" id="PTHR36302:SF1">
    <property type="entry name" value="COPPER CHAPERONE PCU(A)C"/>
    <property type="match status" value="1"/>
</dbReference>
<evidence type="ECO:0000313" key="3">
    <source>
        <dbReference type="Proteomes" id="UP000305906"/>
    </source>
</evidence>
<name>A0A5R9FCR1_9ACTN</name>
<dbReference type="SUPFAM" id="SSF110087">
    <property type="entry name" value="DR1885-like metal-binding protein"/>
    <property type="match status" value="1"/>
</dbReference>
<keyword evidence="3" id="KW-1185">Reference proteome</keyword>
<evidence type="ECO:0000256" key="1">
    <source>
        <dbReference type="SAM" id="MobiDB-lite"/>
    </source>
</evidence>
<dbReference type="Proteomes" id="UP000305906">
    <property type="component" value="Unassembled WGS sequence"/>
</dbReference>
<organism evidence="2 3">
    <name type="scientific">Streptomyces montanus</name>
    <dbReference type="NCBI Taxonomy" id="2580423"/>
    <lineage>
        <taxon>Bacteria</taxon>
        <taxon>Bacillati</taxon>
        <taxon>Actinomycetota</taxon>
        <taxon>Actinomycetes</taxon>
        <taxon>Kitasatosporales</taxon>
        <taxon>Streptomycetaceae</taxon>
        <taxon>Streptomyces</taxon>
    </lineage>
</organism>
<dbReference type="EMBL" id="VBZC01000055">
    <property type="protein sequence ID" value="TLS41512.1"/>
    <property type="molecule type" value="Genomic_DNA"/>
</dbReference>
<dbReference type="Gene3D" id="2.60.40.1890">
    <property type="entry name" value="PCu(A)C copper chaperone"/>
    <property type="match status" value="1"/>
</dbReference>
<feature type="compositionally biased region" description="Low complexity" evidence="1">
    <location>
        <begin position="141"/>
        <end position="172"/>
    </location>
</feature>
<protein>
    <submittedName>
        <fullName evidence="2">Copper chaperone PCu(A)C</fullName>
    </submittedName>
</protein>
<proteinExistence type="predicted"/>
<dbReference type="Pfam" id="PF04314">
    <property type="entry name" value="PCuAC"/>
    <property type="match status" value="1"/>
</dbReference>
<accession>A0A5R9FCR1</accession>
<dbReference type="PANTHER" id="PTHR36302">
    <property type="entry name" value="BLR7088 PROTEIN"/>
    <property type="match status" value="1"/>
</dbReference>